<feature type="signal peptide" evidence="2">
    <location>
        <begin position="1"/>
        <end position="22"/>
    </location>
</feature>
<reference evidence="3 4" key="1">
    <citation type="submission" date="2019-06" db="EMBL/GenBank/DDBJ databases">
        <title>The draft genome of Rhizobium smilacinae PTYR-5.</title>
        <authorList>
            <person name="Liu L."/>
            <person name="Li L."/>
            <person name="Zhang X."/>
        </authorList>
    </citation>
    <scope>NUCLEOTIDE SEQUENCE [LARGE SCALE GENOMIC DNA]</scope>
    <source>
        <strain evidence="3 4">PTYR-5</strain>
    </source>
</reference>
<protein>
    <submittedName>
        <fullName evidence="3">Uncharacterized protein</fullName>
    </submittedName>
</protein>
<dbReference type="OrthoDB" id="8305466at2"/>
<dbReference type="AlphaFoldDB" id="A0A5C4XUC7"/>
<sequence>MFKAIFSAISFALMIGPVPAMAQQYTYTSGEVWAVTQDLPLAPVTETGPKPTCNLRTQIWDDKGLDIQYVLINRDFVEPWARVHSDSWKLPAGRTTDITLDMAGGEVPVSVTTATETALAGPIRRERRNSDNYFILELSVQTMLNTKGRGVGFRVRFAGNEPAWPVSAPDRYEAYQVKTALNKCIADLRRKAATFYPVEGNAASGGPTSPFAEEPEGQAQKAPAEQPQSDRPQREKLAPSSNEWRFAKEEEEGTVLCLAETEQSEIKVGFIGQPGAAMSGFVSGVFDKDTRAVWTVDGRTTASSSGSLDEYFEWYAFNDLPDSLLDDVGNGEELRVAEFGGKGASVRLSGAGAAISAFKRCMANE</sequence>
<keyword evidence="2" id="KW-0732">Signal</keyword>
<organism evidence="3 4">
    <name type="scientific">Aliirhizobium smilacinae</name>
    <dbReference type="NCBI Taxonomy" id="1395944"/>
    <lineage>
        <taxon>Bacteria</taxon>
        <taxon>Pseudomonadati</taxon>
        <taxon>Pseudomonadota</taxon>
        <taxon>Alphaproteobacteria</taxon>
        <taxon>Hyphomicrobiales</taxon>
        <taxon>Rhizobiaceae</taxon>
        <taxon>Aliirhizobium</taxon>
    </lineage>
</organism>
<gene>
    <name evidence="3" type="ORF">FHP24_08455</name>
</gene>
<keyword evidence="4" id="KW-1185">Reference proteome</keyword>
<dbReference type="EMBL" id="VDMN01000001">
    <property type="protein sequence ID" value="TNM66220.1"/>
    <property type="molecule type" value="Genomic_DNA"/>
</dbReference>
<dbReference type="RefSeq" id="WP_139675448.1">
    <property type="nucleotide sequence ID" value="NZ_VDMN01000001.1"/>
</dbReference>
<evidence type="ECO:0000313" key="4">
    <source>
        <dbReference type="Proteomes" id="UP000311605"/>
    </source>
</evidence>
<comment type="caution">
    <text evidence="3">The sequence shown here is derived from an EMBL/GenBank/DDBJ whole genome shotgun (WGS) entry which is preliminary data.</text>
</comment>
<feature type="region of interest" description="Disordered" evidence="1">
    <location>
        <begin position="201"/>
        <end position="245"/>
    </location>
</feature>
<evidence type="ECO:0000313" key="3">
    <source>
        <dbReference type="EMBL" id="TNM66220.1"/>
    </source>
</evidence>
<evidence type="ECO:0000256" key="2">
    <source>
        <dbReference type="SAM" id="SignalP"/>
    </source>
</evidence>
<proteinExistence type="predicted"/>
<dbReference type="Proteomes" id="UP000311605">
    <property type="component" value="Unassembled WGS sequence"/>
</dbReference>
<feature type="chain" id="PRO_5022764416" evidence="2">
    <location>
        <begin position="23"/>
        <end position="365"/>
    </location>
</feature>
<name>A0A5C4XUC7_9HYPH</name>
<evidence type="ECO:0000256" key="1">
    <source>
        <dbReference type="SAM" id="MobiDB-lite"/>
    </source>
</evidence>
<accession>A0A5C4XUC7</accession>